<accession>A0A0F9DPR8</accession>
<comment type="caution">
    <text evidence="1">The sequence shown here is derived from an EMBL/GenBank/DDBJ whole genome shotgun (WGS) entry which is preliminary data.</text>
</comment>
<protein>
    <submittedName>
        <fullName evidence="1">Uncharacterized protein</fullName>
    </submittedName>
</protein>
<reference evidence="1" key="1">
    <citation type="journal article" date="2015" name="Nature">
        <title>Complex archaea that bridge the gap between prokaryotes and eukaryotes.</title>
        <authorList>
            <person name="Spang A."/>
            <person name="Saw J.H."/>
            <person name="Jorgensen S.L."/>
            <person name="Zaremba-Niedzwiedzka K."/>
            <person name="Martijn J."/>
            <person name="Lind A.E."/>
            <person name="van Eijk R."/>
            <person name="Schleper C."/>
            <person name="Guy L."/>
            <person name="Ettema T.J."/>
        </authorList>
    </citation>
    <scope>NUCLEOTIDE SEQUENCE</scope>
</reference>
<sequence length="120" mass="13760">MGQVKLNRVLKGRCPVCHFEEFHLVSCQLGQFEDENARLRARLHAESLLAAESVKQRDRFKALAERREEQARVEESDLRMVAAHLELLDRPGVSDYLVDALLIMRRVLAARAAIEEKKHG</sequence>
<dbReference type="EMBL" id="LAZR01030729">
    <property type="protein sequence ID" value="KKL55751.1"/>
    <property type="molecule type" value="Genomic_DNA"/>
</dbReference>
<name>A0A0F9DPR8_9ZZZZ</name>
<proteinExistence type="predicted"/>
<dbReference type="AlphaFoldDB" id="A0A0F9DPR8"/>
<organism evidence="1">
    <name type="scientific">marine sediment metagenome</name>
    <dbReference type="NCBI Taxonomy" id="412755"/>
    <lineage>
        <taxon>unclassified sequences</taxon>
        <taxon>metagenomes</taxon>
        <taxon>ecological metagenomes</taxon>
    </lineage>
</organism>
<evidence type="ECO:0000313" key="1">
    <source>
        <dbReference type="EMBL" id="KKL55751.1"/>
    </source>
</evidence>
<gene>
    <name evidence="1" type="ORF">LCGC14_2252280</name>
</gene>